<accession>A0ABQ4TRC0</accession>
<keyword evidence="1" id="KW-1133">Transmembrane helix</keyword>
<reference evidence="2" key="2">
    <citation type="submission" date="2021-08" db="EMBL/GenBank/DDBJ databases">
        <authorList>
            <person name="Tani A."/>
            <person name="Ola A."/>
            <person name="Ogura Y."/>
            <person name="Katsura K."/>
            <person name="Hayashi T."/>
        </authorList>
    </citation>
    <scope>NUCLEOTIDE SEQUENCE</scope>
    <source>
        <strain evidence="2">DSM 23674</strain>
    </source>
</reference>
<reference evidence="2" key="1">
    <citation type="journal article" date="2021" name="Front. Microbiol.">
        <title>Comprehensive Comparative Genomics and Phenotyping of Methylobacterium Species.</title>
        <authorList>
            <person name="Alessa O."/>
            <person name="Ogura Y."/>
            <person name="Fujitani Y."/>
            <person name="Takami H."/>
            <person name="Hayashi T."/>
            <person name="Sahin N."/>
            <person name="Tani A."/>
        </authorList>
    </citation>
    <scope>NUCLEOTIDE SEQUENCE</scope>
    <source>
        <strain evidence="2">DSM 23674</strain>
    </source>
</reference>
<keyword evidence="1" id="KW-0472">Membrane</keyword>
<keyword evidence="1" id="KW-0812">Transmembrane</keyword>
<evidence type="ECO:0000313" key="3">
    <source>
        <dbReference type="Proteomes" id="UP001055101"/>
    </source>
</evidence>
<feature type="transmembrane region" description="Helical" evidence="1">
    <location>
        <begin position="57"/>
        <end position="76"/>
    </location>
</feature>
<dbReference type="EMBL" id="BPRA01000023">
    <property type="protein sequence ID" value="GJE57429.1"/>
    <property type="molecule type" value="Genomic_DNA"/>
</dbReference>
<sequence length="106" mass="10747">MLVAFCRTCDGVGSAMADGDWTLDSASGDDALGASLGGNDDVVAAPQGITSRLGDSFGALVAGIILIPLACAGLFWNEGHAVKVARALDEVGRLVHSVSSDRLHPP</sequence>
<organism evidence="2 3">
    <name type="scientific">Methylobacterium thuringiense</name>
    <dbReference type="NCBI Taxonomy" id="1003091"/>
    <lineage>
        <taxon>Bacteria</taxon>
        <taxon>Pseudomonadati</taxon>
        <taxon>Pseudomonadota</taxon>
        <taxon>Alphaproteobacteria</taxon>
        <taxon>Hyphomicrobiales</taxon>
        <taxon>Methylobacteriaceae</taxon>
        <taxon>Methylobacterium</taxon>
    </lineage>
</organism>
<protein>
    <submittedName>
        <fullName evidence="2">Uncharacterized protein</fullName>
    </submittedName>
</protein>
<proteinExistence type="predicted"/>
<name>A0ABQ4TRC0_9HYPH</name>
<comment type="caution">
    <text evidence="2">The sequence shown here is derived from an EMBL/GenBank/DDBJ whole genome shotgun (WGS) entry which is preliminary data.</text>
</comment>
<gene>
    <name evidence="2" type="ORF">EKPJFOCH_3944</name>
</gene>
<dbReference type="Proteomes" id="UP001055101">
    <property type="component" value="Unassembled WGS sequence"/>
</dbReference>
<dbReference type="RefSeq" id="WP_238232757.1">
    <property type="nucleotide sequence ID" value="NZ_BPRA01000023.1"/>
</dbReference>
<evidence type="ECO:0000313" key="2">
    <source>
        <dbReference type="EMBL" id="GJE57429.1"/>
    </source>
</evidence>
<evidence type="ECO:0000256" key="1">
    <source>
        <dbReference type="SAM" id="Phobius"/>
    </source>
</evidence>
<keyword evidence="3" id="KW-1185">Reference proteome</keyword>